<protein>
    <submittedName>
        <fullName evidence="1">Uncharacterized protein</fullName>
    </submittedName>
</protein>
<evidence type="ECO:0000313" key="1">
    <source>
        <dbReference type="EMBL" id="QEL17082.1"/>
    </source>
</evidence>
<dbReference type="KEGG" id="lrs:PX52LOC_04058"/>
<proteinExistence type="predicted"/>
<dbReference type="EMBL" id="CP042425">
    <property type="protein sequence ID" value="QEL17082.1"/>
    <property type="molecule type" value="Genomic_DNA"/>
</dbReference>
<dbReference type="Gene3D" id="3.90.640.10">
    <property type="entry name" value="Actin, Chain A, domain 4"/>
    <property type="match status" value="1"/>
</dbReference>
<dbReference type="RefSeq" id="WP_149111736.1">
    <property type="nucleotide sequence ID" value="NZ_CP042425.1"/>
</dbReference>
<evidence type="ECO:0000313" key="2">
    <source>
        <dbReference type="Proteomes" id="UP000324974"/>
    </source>
</evidence>
<dbReference type="AlphaFoldDB" id="A0A5C1AH64"/>
<dbReference type="OrthoDB" id="257834at2"/>
<dbReference type="Gene3D" id="3.30.420.40">
    <property type="match status" value="2"/>
</dbReference>
<name>A0A5C1AH64_9BACT</name>
<accession>A0A5C1AH64</accession>
<organism evidence="1 2">
    <name type="scientific">Limnoglobus roseus</name>
    <dbReference type="NCBI Taxonomy" id="2598579"/>
    <lineage>
        <taxon>Bacteria</taxon>
        <taxon>Pseudomonadati</taxon>
        <taxon>Planctomycetota</taxon>
        <taxon>Planctomycetia</taxon>
        <taxon>Gemmatales</taxon>
        <taxon>Gemmataceae</taxon>
        <taxon>Limnoglobus</taxon>
    </lineage>
</organism>
<sequence>MFGFGTTKRSATASHERTKLMGVDLTASRVRAIAAAGGHINAVTLDDAQDELPLFINLERRTPEVGRQGYSICRTLPHLVCANFLPQLGQVREWRGNRVSLTPESALAATFDKLRGPLTAEADGGVLVVPSYLAAPQMKALWALAMKAKLPLTGTGSAPLAIVSHRANAFLAPRKQSPSAPKEEKSSWVVPIRPQAGGPGAVVIVDADEYALSAAVVNVQPGEARLLHLATWPRLSLKAWKDRLIDAASDRCVRLCRRDPRDSATAEQALFEQLDVALDRIRHAQPVTLSVRTEKWYQDIVQQPTDFDAHCAPLIKLATEEMRNLFAGAGLAIPPRGIWLTDTAAKLPGLAAAVYQNSAEQTEVSVLPPDAATEAAAALHARWLAGTLPRVHLDGVIAWEVPPPAKPRPETRGQRSV</sequence>
<reference evidence="2" key="1">
    <citation type="submission" date="2019-08" db="EMBL/GenBank/DDBJ databases">
        <title>Limnoglobus roseus gen. nov., sp. nov., a novel freshwater planctomycete with a giant genome from the family Gemmataceae.</title>
        <authorList>
            <person name="Kulichevskaya I.S."/>
            <person name="Naumoff D.G."/>
            <person name="Miroshnikov K."/>
            <person name="Ivanova A."/>
            <person name="Philippov D.A."/>
            <person name="Hakobyan A."/>
            <person name="Rijpstra I.C."/>
            <person name="Sinninghe Damste J.S."/>
            <person name="Liesack W."/>
            <person name="Dedysh S.N."/>
        </authorList>
    </citation>
    <scope>NUCLEOTIDE SEQUENCE [LARGE SCALE GENOMIC DNA]</scope>
    <source>
        <strain evidence="2">PX52</strain>
    </source>
</reference>
<keyword evidence="2" id="KW-1185">Reference proteome</keyword>
<gene>
    <name evidence="1" type="ORF">PX52LOC_04058</name>
</gene>
<dbReference type="Proteomes" id="UP000324974">
    <property type="component" value="Chromosome"/>
</dbReference>